<feature type="domain" description="Chlorhexidine efflux transporter" evidence="2">
    <location>
        <begin position="4"/>
        <end position="67"/>
    </location>
</feature>
<evidence type="ECO:0000313" key="3">
    <source>
        <dbReference type="EMBL" id="NEX45835.1"/>
    </source>
</evidence>
<proteinExistence type="predicted"/>
<reference evidence="3 4" key="1">
    <citation type="submission" date="2020-02" db="EMBL/GenBank/DDBJ databases">
        <title>Rhodobacter algicola sp. nov., isolated from microalga culture.</title>
        <authorList>
            <person name="Park C.-Y."/>
        </authorList>
    </citation>
    <scope>NUCLEOTIDE SEQUENCE [LARGE SCALE GENOMIC DNA]</scope>
    <source>
        <strain evidence="3 4">ETT8</strain>
    </source>
</reference>
<keyword evidence="4" id="KW-1185">Reference proteome</keyword>
<accession>A0A6B3RNZ7</accession>
<feature type="domain" description="Chlorhexidine efflux transporter" evidence="2">
    <location>
        <begin position="73"/>
        <end position="136"/>
    </location>
</feature>
<protein>
    <submittedName>
        <fullName evidence="3">PACE efflux transporter</fullName>
    </submittedName>
</protein>
<evidence type="ECO:0000259" key="2">
    <source>
        <dbReference type="Pfam" id="PF05232"/>
    </source>
</evidence>
<evidence type="ECO:0000256" key="1">
    <source>
        <dbReference type="SAM" id="Phobius"/>
    </source>
</evidence>
<gene>
    <name evidence="3" type="ORF">G3572_06440</name>
</gene>
<dbReference type="EMBL" id="JAAIKE010000001">
    <property type="protein sequence ID" value="NEX45835.1"/>
    <property type="molecule type" value="Genomic_DNA"/>
</dbReference>
<dbReference type="InterPro" id="IPR058208">
    <property type="entry name" value="PACE"/>
</dbReference>
<dbReference type="NCBIfam" id="NF033664">
    <property type="entry name" value="PACE_transport"/>
    <property type="match status" value="1"/>
</dbReference>
<name>A0A6B3RNZ7_9RHOB</name>
<dbReference type="AlphaFoldDB" id="A0A6B3RNZ7"/>
<sequence>MALRPFPRRVLYVTLFEGLAIVLSAVLLAALSGSSAQGNLPVAIAASTVAVVWNFLYNTGFEAWERRRGFAGRSLAVRVVHTLGFEGGLVLLLIPLFMWWYGVGLLTALAMEAALLVFFLVFTFVFTWVFDILVRRIEPDLPTPRAESV</sequence>
<dbReference type="Proteomes" id="UP000481421">
    <property type="component" value="Unassembled WGS sequence"/>
</dbReference>
<feature type="transmembrane region" description="Helical" evidence="1">
    <location>
        <begin position="12"/>
        <end position="32"/>
    </location>
</feature>
<keyword evidence="1" id="KW-1133">Transmembrane helix</keyword>
<feature type="transmembrane region" description="Helical" evidence="1">
    <location>
        <begin position="79"/>
        <end position="101"/>
    </location>
</feature>
<organism evidence="3 4">
    <name type="scientific">Pseudotabrizicola algicola</name>
    <dbReference type="NCBI Taxonomy" id="2709381"/>
    <lineage>
        <taxon>Bacteria</taxon>
        <taxon>Pseudomonadati</taxon>
        <taxon>Pseudomonadota</taxon>
        <taxon>Alphaproteobacteria</taxon>
        <taxon>Rhodobacterales</taxon>
        <taxon>Paracoccaceae</taxon>
        <taxon>Pseudotabrizicola</taxon>
    </lineage>
</organism>
<keyword evidence="1" id="KW-0812">Transmembrane</keyword>
<dbReference type="InterPro" id="IPR007896">
    <property type="entry name" value="BTP_bacteria"/>
</dbReference>
<feature type="transmembrane region" description="Helical" evidence="1">
    <location>
        <begin position="38"/>
        <end position="58"/>
    </location>
</feature>
<comment type="caution">
    <text evidence="3">The sequence shown here is derived from an EMBL/GenBank/DDBJ whole genome shotgun (WGS) entry which is preliminary data.</text>
</comment>
<dbReference type="Pfam" id="PF05232">
    <property type="entry name" value="BTP"/>
    <property type="match status" value="2"/>
</dbReference>
<evidence type="ECO:0000313" key="4">
    <source>
        <dbReference type="Proteomes" id="UP000481421"/>
    </source>
</evidence>
<keyword evidence="1" id="KW-0472">Membrane</keyword>
<feature type="transmembrane region" description="Helical" evidence="1">
    <location>
        <begin position="113"/>
        <end position="134"/>
    </location>
</feature>